<dbReference type="InterPro" id="IPR001872">
    <property type="entry name" value="Peptidase_A8"/>
</dbReference>
<feature type="transmembrane region" description="Helical" evidence="9">
    <location>
        <begin position="75"/>
        <end position="94"/>
    </location>
</feature>
<evidence type="ECO:0000313" key="12">
    <source>
        <dbReference type="EMBL" id="QJQ31119.1"/>
    </source>
</evidence>
<keyword evidence="13" id="KW-1185">Reference proteome</keyword>
<dbReference type="PROSITE" id="PS00855">
    <property type="entry name" value="SPASE_II"/>
    <property type="match status" value="1"/>
</dbReference>
<evidence type="ECO:0000256" key="2">
    <source>
        <dbReference type="ARBA" id="ARBA00022475"/>
    </source>
</evidence>
<organism evidence="12 13">
    <name type="scientific">Sphingomonas lacunae</name>
    <dbReference type="NCBI Taxonomy" id="2698828"/>
    <lineage>
        <taxon>Bacteria</taxon>
        <taxon>Pseudomonadati</taxon>
        <taxon>Pseudomonadota</taxon>
        <taxon>Alphaproteobacteria</taxon>
        <taxon>Sphingomonadales</taxon>
        <taxon>Sphingomonadaceae</taxon>
        <taxon>Sphingomonas</taxon>
    </lineage>
</organism>
<feature type="transmembrane region" description="Helical" evidence="9">
    <location>
        <begin position="14"/>
        <end position="33"/>
    </location>
</feature>
<comment type="function">
    <text evidence="9 10">This protein specifically catalyzes the removal of signal peptides from prolipoproteins.</text>
</comment>
<dbReference type="PRINTS" id="PR00781">
    <property type="entry name" value="LIPOSIGPTASE"/>
</dbReference>
<dbReference type="UniPathway" id="UPA00665"/>
<evidence type="ECO:0000256" key="3">
    <source>
        <dbReference type="ARBA" id="ARBA00022670"/>
    </source>
</evidence>
<feature type="transmembrane region" description="Helical" evidence="9">
    <location>
        <begin position="139"/>
        <end position="161"/>
    </location>
</feature>
<keyword evidence="6 9" id="KW-0378">Hydrolase</keyword>
<name>A0A6M4ASS6_9SPHN</name>
<evidence type="ECO:0000256" key="10">
    <source>
        <dbReference type="RuleBase" id="RU000594"/>
    </source>
</evidence>
<evidence type="ECO:0000256" key="8">
    <source>
        <dbReference type="ARBA" id="ARBA00023136"/>
    </source>
</evidence>
<dbReference type="KEGG" id="slan:GV829_00500"/>
<dbReference type="EMBL" id="CP053015">
    <property type="protein sequence ID" value="QJQ31119.1"/>
    <property type="molecule type" value="Genomic_DNA"/>
</dbReference>
<keyword evidence="3 9" id="KW-0645">Protease</keyword>
<feature type="active site" evidence="9">
    <location>
        <position position="126"/>
    </location>
</feature>
<dbReference type="PANTHER" id="PTHR33695">
    <property type="entry name" value="LIPOPROTEIN SIGNAL PEPTIDASE"/>
    <property type="match status" value="1"/>
</dbReference>
<keyword evidence="5 9" id="KW-0064">Aspartyl protease</keyword>
<keyword evidence="7 9" id="KW-1133">Transmembrane helix</keyword>
<dbReference type="Proteomes" id="UP000503018">
    <property type="component" value="Chromosome"/>
</dbReference>
<evidence type="ECO:0000256" key="4">
    <source>
        <dbReference type="ARBA" id="ARBA00022692"/>
    </source>
</evidence>
<gene>
    <name evidence="9 12" type="primary">lspA</name>
    <name evidence="12" type="ORF">GV829_00500</name>
</gene>
<dbReference type="Pfam" id="PF01252">
    <property type="entry name" value="Peptidase_A8"/>
    <property type="match status" value="1"/>
</dbReference>
<comment type="similarity">
    <text evidence="1 9 11">Belongs to the peptidase A8 family.</text>
</comment>
<keyword evidence="4 9" id="KW-0812">Transmembrane</keyword>
<proteinExistence type="inferred from homology"/>
<reference evidence="12 13" key="1">
    <citation type="submission" date="2020-01" db="EMBL/GenBank/DDBJ databases">
        <title>Sphingomonas sp. strain CSW-10.</title>
        <authorList>
            <person name="Chen W.-M."/>
        </authorList>
    </citation>
    <scope>NUCLEOTIDE SEQUENCE [LARGE SCALE GENOMIC DNA]</scope>
    <source>
        <strain evidence="12 13">CSW-10</strain>
    </source>
</reference>
<evidence type="ECO:0000313" key="13">
    <source>
        <dbReference type="Proteomes" id="UP000503018"/>
    </source>
</evidence>
<evidence type="ECO:0000256" key="1">
    <source>
        <dbReference type="ARBA" id="ARBA00006139"/>
    </source>
</evidence>
<dbReference type="GO" id="GO:0005886">
    <property type="term" value="C:plasma membrane"/>
    <property type="evidence" value="ECO:0007669"/>
    <property type="project" value="UniProtKB-SubCell"/>
</dbReference>
<comment type="pathway">
    <text evidence="9">Protein modification; lipoprotein biosynthesis (signal peptide cleavage).</text>
</comment>
<protein>
    <recommendedName>
        <fullName evidence="9">Lipoprotein signal peptidase</fullName>
        <ecNumber evidence="9">3.4.23.36</ecNumber>
    </recommendedName>
    <alternativeName>
        <fullName evidence="9">Prolipoprotein signal peptidase</fullName>
    </alternativeName>
    <alternativeName>
        <fullName evidence="9">Signal peptidase II</fullName>
        <shortName evidence="9">SPase II</shortName>
    </alternativeName>
</protein>
<keyword evidence="8 9" id="KW-0472">Membrane</keyword>
<comment type="subcellular location">
    <subcellularLocation>
        <location evidence="9">Cell membrane</location>
        <topology evidence="9">Multi-pass membrane protein</topology>
    </subcellularLocation>
</comment>
<accession>A0A6M4ASS6</accession>
<dbReference type="RefSeq" id="WP_169943331.1">
    <property type="nucleotide sequence ID" value="NZ_CP053015.1"/>
</dbReference>
<keyword evidence="2 9" id="KW-1003">Cell membrane</keyword>
<dbReference type="GO" id="GO:0006508">
    <property type="term" value="P:proteolysis"/>
    <property type="evidence" value="ECO:0007669"/>
    <property type="project" value="UniProtKB-KW"/>
</dbReference>
<dbReference type="EC" id="3.4.23.36" evidence="9"/>
<evidence type="ECO:0000256" key="6">
    <source>
        <dbReference type="ARBA" id="ARBA00022801"/>
    </source>
</evidence>
<evidence type="ECO:0000256" key="7">
    <source>
        <dbReference type="ARBA" id="ARBA00022989"/>
    </source>
</evidence>
<evidence type="ECO:0000256" key="11">
    <source>
        <dbReference type="RuleBase" id="RU004181"/>
    </source>
</evidence>
<dbReference type="AlphaFoldDB" id="A0A6M4ASS6"/>
<feature type="transmembrane region" description="Helical" evidence="9">
    <location>
        <begin position="101"/>
        <end position="119"/>
    </location>
</feature>
<evidence type="ECO:0000256" key="5">
    <source>
        <dbReference type="ARBA" id="ARBA00022750"/>
    </source>
</evidence>
<feature type="active site" evidence="9">
    <location>
        <position position="145"/>
    </location>
</feature>
<sequence>MTSAPATPSPHRRFGIIIAALVLAFDQLTKWIVTWPLGLEARYQIELLPFFNLTWMENRGVSFGMFSADSDAQRWMLVGFTLLVAIGVGVWMMREKAKADVLALALVLGGALGNIIDRIRVGYVVDFADLHFGDFRPFLIFNVADACITIGVLLLVARALLVREKAD</sequence>
<dbReference type="GO" id="GO:0004190">
    <property type="term" value="F:aspartic-type endopeptidase activity"/>
    <property type="evidence" value="ECO:0007669"/>
    <property type="project" value="UniProtKB-UniRule"/>
</dbReference>
<dbReference type="NCBIfam" id="TIGR00077">
    <property type="entry name" value="lspA"/>
    <property type="match status" value="1"/>
</dbReference>
<dbReference type="HAMAP" id="MF_00161">
    <property type="entry name" value="LspA"/>
    <property type="match status" value="1"/>
</dbReference>
<dbReference type="PANTHER" id="PTHR33695:SF1">
    <property type="entry name" value="LIPOPROTEIN SIGNAL PEPTIDASE"/>
    <property type="match status" value="1"/>
</dbReference>
<comment type="catalytic activity">
    <reaction evidence="9 10">
        <text>Release of signal peptides from bacterial membrane prolipoproteins. Hydrolyzes -Xaa-Yaa-Zaa-|-(S,diacylglyceryl)Cys-, in which Xaa is hydrophobic (preferably Leu), and Yaa (Ala or Ser) and Zaa (Gly or Ala) have small, neutral side chains.</text>
        <dbReference type="EC" id="3.4.23.36"/>
    </reaction>
</comment>
<evidence type="ECO:0000256" key="9">
    <source>
        <dbReference type="HAMAP-Rule" id="MF_00161"/>
    </source>
</evidence>